<dbReference type="HOGENOM" id="CLU_2044589_0_0_5"/>
<reference evidence="2 3" key="1">
    <citation type="submission" date="2007-05" db="EMBL/GenBank/DDBJ databases">
        <title>Complete sequence of chromosome of Acidiphilium cryptum JF-5.</title>
        <authorList>
            <consortium name="US DOE Joint Genome Institute"/>
            <person name="Copeland A."/>
            <person name="Lucas S."/>
            <person name="Lapidus A."/>
            <person name="Barry K."/>
            <person name="Detter J.C."/>
            <person name="Glavina del Rio T."/>
            <person name="Hammon N."/>
            <person name="Israni S."/>
            <person name="Dalin E."/>
            <person name="Tice H."/>
            <person name="Pitluck S."/>
            <person name="Sims D."/>
            <person name="Brettin T."/>
            <person name="Bruce D."/>
            <person name="Han C."/>
            <person name="Schmutz J."/>
            <person name="Larimer F."/>
            <person name="Land M."/>
            <person name="Hauser L."/>
            <person name="Kyrpides N."/>
            <person name="Kim E."/>
            <person name="Magnuson T."/>
            <person name="Richardson P."/>
        </authorList>
    </citation>
    <scope>NUCLEOTIDE SEQUENCE [LARGE SCALE GENOMIC DNA]</scope>
    <source>
        <strain evidence="2 3">JF-5</strain>
    </source>
</reference>
<organism evidence="2 3">
    <name type="scientific">Acidiphilium cryptum (strain JF-5)</name>
    <dbReference type="NCBI Taxonomy" id="349163"/>
    <lineage>
        <taxon>Bacteria</taxon>
        <taxon>Pseudomonadati</taxon>
        <taxon>Pseudomonadota</taxon>
        <taxon>Alphaproteobacteria</taxon>
        <taxon>Acetobacterales</taxon>
        <taxon>Acidocellaceae</taxon>
        <taxon>Acidiphilium</taxon>
    </lineage>
</organism>
<evidence type="ECO:0000313" key="2">
    <source>
        <dbReference type="EMBL" id="ABQ29615.1"/>
    </source>
</evidence>
<evidence type="ECO:0000256" key="1">
    <source>
        <dbReference type="SAM" id="MobiDB-lite"/>
    </source>
</evidence>
<dbReference type="eggNOG" id="COG5659">
    <property type="taxonomic scope" value="Bacteria"/>
</dbReference>
<evidence type="ECO:0000313" key="3">
    <source>
        <dbReference type="Proteomes" id="UP000000245"/>
    </source>
</evidence>
<protein>
    <submittedName>
        <fullName evidence="2">Transposase-like protein</fullName>
    </submittedName>
</protein>
<sequence length="120" mass="12896">MFHSRVAADAVCCVGDIEGTNGARLHDRAWCGHANPDAEDHDETKTDLWARGLLMRRNISDGDLAFLPIWCSVGASIQVPGCLEGHPWAIKTTSRPRRTNSALTTTRPGPGTSGIATSRS</sequence>
<accession>A5FVI3</accession>
<dbReference type="Proteomes" id="UP000000245">
    <property type="component" value="Chromosome"/>
</dbReference>
<gene>
    <name evidence="2" type="ordered locus">Acry_0390</name>
</gene>
<keyword evidence="3" id="KW-1185">Reference proteome</keyword>
<dbReference type="AlphaFoldDB" id="A5FVI3"/>
<dbReference type="EMBL" id="CP000697">
    <property type="protein sequence ID" value="ABQ29615.1"/>
    <property type="molecule type" value="Genomic_DNA"/>
</dbReference>
<feature type="region of interest" description="Disordered" evidence="1">
    <location>
        <begin position="93"/>
        <end position="120"/>
    </location>
</feature>
<proteinExistence type="predicted"/>
<dbReference type="KEGG" id="acr:Acry_0390"/>
<dbReference type="STRING" id="349163.Acry_0390"/>
<name>A5FVI3_ACICJ</name>